<sequence length="83" mass="9564">MQIKSKDLVNFYYTQVAKNSYKCKVCGLVRKKEPCAGYTNLLSHLESKHKDFRTDYVDDQSSQPGTLAGYGFIDAKTKNVYEW</sequence>
<dbReference type="VEuPathDB" id="FungiDB:H310_01394"/>
<name>A0A024USN3_9STRA</name>
<dbReference type="OrthoDB" id="93667at2759"/>
<evidence type="ECO:0008006" key="2">
    <source>
        <dbReference type="Google" id="ProtNLM"/>
    </source>
</evidence>
<protein>
    <recommendedName>
        <fullName evidence="2">BED-type domain-containing protein</fullName>
    </recommendedName>
</protein>
<evidence type="ECO:0000313" key="1">
    <source>
        <dbReference type="EMBL" id="ETW08902.1"/>
    </source>
</evidence>
<proteinExistence type="predicted"/>
<dbReference type="eggNOG" id="ENOG502T2JS">
    <property type="taxonomic scope" value="Eukaryota"/>
</dbReference>
<dbReference type="RefSeq" id="XP_008862707.1">
    <property type="nucleotide sequence ID" value="XM_008864485.1"/>
</dbReference>
<reference evidence="1" key="1">
    <citation type="submission" date="2013-12" db="EMBL/GenBank/DDBJ databases">
        <title>The Genome Sequence of Aphanomyces invadans NJM9701.</title>
        <authorList>
            <consortium name="The Broad Institute Genomics Platform"/>
            <person name="Russ C."/>
            <person name="Tyler B."/>
            <person name="van West P."/>
            <person name="Dieguez-Uribeondo J."/>
            <person name="Young S.K."/>
            <person name="Zeng Q."/>
            <person name="Gargeya S."/>
            <person name="Fitzgerald M."/>
            <person name="Abouelleil A."/>
            <person name="Alvarado L."/>
            <person name="Chapman S.B."/>
            <person name="Gainer-Dewar J."/>
            <person name="Goldberg J."/>
            <person name="Griggs A."/>
            <person name="Gujja S."/>
            <person name="Hansen M."/>
            <person name="Howarth C."/>
            <person name="Imamovic A."/>
            <person name="Ireland A."/>
            <person name="Larimer J."/>
            <person name="McCowan C."/>
            <person name="Murphy C."/>
            <person name="Pearson M."/>
            <person name="Poon T.W."/>
            <person name="Priest M."/>
            <person name="Roberts A."/>
            <person name="Saif S."/>
            <person name="Shea T."/>
            <person name="Sykes S."/>
            <person name="Wortman J."/>
            <person name="Nusbaum C."/>
            <person name="Birren B."/>
        </authorList>
    </citation>
    <scope>NUCLEOTIDE SEQUENCE [LARGE SCALE GENOMIC DNA]</scope>
    <source>
        <strain evidence="1">NJM9701</strain>
    </source>
</reference>
<dbReference type="AlphaFoldDB" id="A0A024USN3"/>
<accession>A0A024USN3</accession>
<dbReference type="EMBL" id="KI913953">
    <property type="protein sequence ID" value="ETW08902.1"/>
    <property type="molecule type" value="Genomic_DNA"/>
</dbReference>
<gene>
    <name evidence="1" type="ORF">H310_01394</name>
</gene>
<feature type="non-terminal residue" evidence="1">
    <location>
        <position position="83"/>
    </location>
</feature>
<organism evidence="1">
    <name type="scientific">Aphanomyces invadans</name>
    <dbReference type="NCBI Taxonomy" id="157072"/>
    <lineage>
        <taxon>Eukaryota</taxon>
        <taxon>Sar</taxon>
        <taxon>Stramenopiles</taxon>
        <taxon>Oomycota</taxon>
        <taxon>Saprolegniomycetes</taxon>
        <taxon>Saprolegniales</taxon>
        <taxon>Verrucalvaceae</taxon>
        <taxon>Aphanomyces</taxon>
    </lineage>
</organism>
<dbReference type="GeneID" id="20078444"/>